<proteinExistence type="predicted"/>
<accession>A0A177TCM2</accession>
<reference evidence="1" key="2">
    <citation type="journal article" date="2019" name="IMA Fungus">
        <title>Genome sequencing and comparison of five Tilletia species to identify candidate genes for the detection of regulated species infecting wheat.</title>
        <authorList>
            <person name="Nguyen H.D.T."/>
            <person name="Sultana T."/>
            <person name="Kesanakurti P."/>
            <person name="Hambleton S."/>
        </authorList>
    </citation>
    <scope>NUCLEOTIDE SEQUENCE</scope>
    <source>
        <strain evidence="1">DAOMC 236416</strain>
    </source>
</reference>
<organism evidence="1 2">
    <name type="scientific">Tilletia indica</name>
    <dbReference type="NCBI Taxonomy" id="43049"/>
    <lineage>
        <taxon>Eukaryota</taxon>
        <taxon>Fungi</taxon>
        <taxon>Dikarya</taxon>
        <taxon>Basidiomycota</taxon>
        <taxon>Ustilaginomycotina</taxon>
        <taxon>Exobasidiomycetes</taxon>
        <taxon>Tilletiales</taxon>
        <taxon>Tilletiaceae</taxon>
        <taxon>Tilletia</taxon>
    </lineage>
</organism>
<comment type="caution">
    <text evidence="1">The sequence shown here is derived from an EMBL/GenBank/DDBJ whole genome shotgun (WGS) entry which is preliminary data.</text>
</comment>
<dbReference type="Proteomes" id="UP000077521">
    <property type="component" value="Unassembled WGS sequence"/>
</dbReference>
<protein>
    <submittedName>
        <fullName evidence="1">Uncharacterized protein</fullName>
    </submittedName>
</protein>
<gene>
    <name evidence="1" type="ORF">A4X13_0g4417</name>
</gene>
<reference evidence="1" key="1">
    <citation type="submission" date="2016-04" db="EMBL/GenBank/DDBJ databases">
        <authorList>
            <person name="Nguyen H.D."/>
            <person name="Samba Siva P."/>
            <person name="Cullis J."/>
            <person name="Levesque C.A."/>
            <person name="Hambleton S."/>
        </authorList>
    </citation>
    <scope>NUCLEOTIDE SEQUENCE</scope>
    <source>
        <strain evidence="1">DAOMC 236416</strain>
    </source>
</reference>
<sequence>MNGRMLLDVSPSLYADSSFGHQSKPVTSSPSFRPVSPFALLSSAMALVSLPTATTRTVPRTPHHWNLTMSLKRVTIVHKKGQDSKGEFSFDTCLAVLDEQGMSQFFLPYYLKQHIEYW</sequence>
<dbReference type="EMBL" id="LWDF02000289">
    <property type="protein sequence ID" value="KAE8250760.1"/>
    <property type="molecule type" value="Genomic_DNA"/>
</dbReference>
<evidence type="ECO:0000313" key="2">
    <source>
        <dbReference type="Proteomes" id="UP000077521"/>
    </source>
</evidence>
<dbReference type="AlphaFoldDB" id="A0A177TCM2"/>
<name>A0A177TCM2_9BASI</name>
<evidence type="ECO:0000313" key="1">
    <source>
        <dbReference type="EMBL" id="KAE8250760.1"/>
    </source>
</evidence>
<keyword evidence="2" id="KW-1185">Reference proteome</keyword>